<sequence length="559" mass="61807">MRSILHHQQHSSSSSPPPRSSATILTLLKACKTIHHLHQVHASIVHRGLEQDHSLVSLFISLSTTFSATISYSTTVFDRVLSPTTFLWNSLVRAHCSKRISFSDTLLAFIRMKAHGSVPDRYTYPSVIKACCGMGKVWEGKMVHGSALRCGVDGDVFVGTSLIDLYGKCGEIGDADKVFDGMPVRNVVSYTAMVVGYVSVGDVARAKKLFDEMPQRNVVAWNAMMQGFVKAGDLRSARGVFDAMPEKNVVSFTTMIDGYAKSGDMAASRFLFEQMKEKDIVAWSALISGYVQNGQPNQALKVFLQMESENVKPDEFILVSLMSACSQLGNLELSQWVDSYVSKSSIDLQQDHVIAALLDMNTKCGNMEKASKLFEEIPKRDLVAYCSMIQGLSIHGCGKEAVNLFERMLMEGLILDEAAFTIILTACSHAGLVDEGWNYFQSMKQKYSIDPSPDHYACMVDILSRSGQINDAYELIKSMHVEPHAGAWGALLGACKLYGDSELGEIVANRLFELEPQNGANYVLLSDIYAAAERWVDVALVRSKMRERRVRKIPGCSKI</sequence>
<dbReference type="Gene3D" id="1.25.40.10">
    <property type="entry name" value="Tetratricopeptide repeat domain"/>
    <property type="match status" value="3"/>
</dbReference>
<name>A0AAN9E1P7_CROPI</name>
<evidence type="ECO:0000256" key="1">
    <source>
        <dbReference type="ARBA" id="ARBA00022737"/>
    </source>
</evidence>
<dbReference type="InterPro" id="IPR002885">
    <property type="entry name" value="PPR_rpt"/>
</dbReference>
<dbReference type="Pfam" id="PF01535">
    <property type="entry name" value="PPR"/>
    <property type="match status" value="4"/>
</dbReference>
<dbReference type="Pfam" id="PF20431">
    <property type="entry name" value="E_motif"/>
    <property type="match status" value="1"/>
</dbReference>
<feature type="repeat" description="PPR" evidence="3">
    <location>
        <begin position="416"/>
        <end position="446"/>
    </location>
</feature>
<evidence type="ECO:0000313" key="6">
    <source>
        <dbReference type="Proteomes" id="UP001372338"/>
    </source>
</evidence>
<feature type="repeat" description="PPR" evidence="3">
    <location>
        <begin position="381"/>
        <end position="415"/>
    </location>
</feature>
<feature type="repeat" description="PPR" evidence="3">
    <location>
        <begin position="186"/>
        <end position="216"/>
    </location>
</feature>
<comment type="similarity">
    <text evidence="2">Belongs to the PPR family. PCMP-E subfamily.</text>
</comment>
<dbReference type="InterPro" id="IPR011990">
    <property type="entry name" value="TPR-like_helical_dom_sf"/>
</dbReference>
<dbReference type="FunFam" id="1.25.40.10:FF:000334">
    <property type="entry name" value="Pentatricopeptide repeat-containing protein"/>
    <property type="match status" value="1"/>
</dbReference>
<dbReference type="AlphaFoldDB" id="A0AAN9E1P7"/>
<gene>
    <name evidence="5" type="ORF">RIF29_39686</name>
</gene>
<accession>A0AAN9E1P7</accession>
<dbReference type="Pfam" id="PF13041">
    <property type="entry name" value="PPR_2"/>
    <property type="match status" value="2"/>
</dbReference>
<dbReference type="GO" id="GO:0003723">
    <property type="term" value="F:RNA binding"/>
    <property type="evidence" value="ECO:0007669"/>
    <property type="project" value="InterPro"/>
</dbReference>
<dbReference type="InterPro" id="IPR046960">
    <property type="entry name" value="PPR_At4g14850-like_plant"/>
</dbReference>
<reference evidence="5 6" key="1">
    <citation type="submission" date="2024-01" db="EMBL/GenBank/DDBJ databases">
        <title>The genomes of 5 underutilized Papilionoideae crops provide insights into root nodulation and disease resistanc.</title>
        <authorList>
            <person name="Yuan L."/>
        </authorList>
    </citation>
    <scope>NUCLEOTIDE SEQUENCE [LARGE SCALE GENOMIC DNA]</scope>
    <source>
        <strain evidence="5">ZHUSHIDOU_FW_LH</strain>
        <tissue evidence="5">Leaf</tissue>
    </source>
</reference>
<keyword evidence="6" id="KW-1185">Reference proteome</keyword>
<comment type="caution">
    <text evidence="5">The sequence shown here is derived from an EMBL/GenBank/DDBJ whole genome shotgun (WGS) entry which is preliminary data.</text>
</comment>
<feature type="repeat" description="PPR" evidence="3">
    <location>
        <begin position="84"/>
        <end position="119"/>
    </location>
</feature>
<dbReference type="PANTHER" id="PTHR47926">
    <property type="entry name" value="PENTATRICOPEPTIDE REPEAT-CONTAINING PROTEIN"/>
    <property type="match status" value="1"/>
</dbReference>
<dbReference type="FunFam" id="1.25.40.10:FF:001156">
    <property type="entry name" value="Pentatricopeptide repeat-containing protein At5g61800"/>
    <property type="match status" value="1"/>
</dbReference>
<dbReference type="GO" id="GO:0009451">
    <property type="term" value="P:RNA modification"/>
    <property type="evidence" value="ECO:0007669"/>
    <property type="project" value="InterPro"/>
</dbReference>
<proteinExistence type="inferred from homology"/>
<dbReference type="EMBL" id="JAYWIO010000008">
    <property type="protein sequence ID" value="KAK7244858.1"/>
    <property type="molecule type" value="Genomic_DNA"/>
</dbReference>
<protein>
    <recommendedName>
        <fullName evidence="7">Pentatricopeptide repeat protein</fullName>
    </recommendedName>
</protein>
<keyword evidence="1" id="KW-0677">Repeat</keyword>
<dbReference type="PROSITE" id="PS51375">
    <property type="entry name" value="PPR"/>
    <property type="match status" value="6"/>
</dbReference>
<dbReference type="PANTHER" id="PTHR47926:SF467">
    <property type="entry name" value="REPEAT-CONTAINING PROTEIN, PUTATIVE-RELATED"/>
    <property type="match status" value="1"/>
</dbReference>
<evidence type="ECO:0000256" key="3">
    <source>
        <dbReference type="PROSITE-ProRule" id="PRU00708"/>
    </source>
</evidence>
<dbReference type="NCBIfam" id="TIGR00756">
    <property type="entry name" value="PPR"/>
    <property type="match status" value="7"/>
</dbReference>
<feature type="region of interest" description="Disordered" evidence="4">
    <location>
        <begin position="1"/>
        <end position="21"/>
    </location>
</feature>
<dbReference type="InterPro" id="IPR046848">
    <property type="entry name" value="E_motif"/>
</dbReference>
<dbReference type="Proteomes" id="UP001372338">
    <property type="component" value="Unassembled WGS sequence"/>
</dbReference>
<feature type="repeat" description="PPR" evidence="3">
    <location>
        <begin position="217"/>
        <end position="251"/>
    </location>
</feature>
<evidence type="ECO:0000313" key="5">
    <source>
        <dbReference type="EMBL" id="KAK7244858.1"/>
    </source>
</evidence>
<evidence type="ECO:0000256" key="4">
    <source>
        <dbReference type="SAM" id="MobiDB-lite"/>
    </source>
</evidence>
<feature type="repeat" description="PPR" evidence="3">
    <location>
        <begin position="279"/>
        <end position="313"/>
    </location>
</feature>
<evidence type="ECO:0000256" key="2">
    <source>
        <dbReference type="ARBA" id="ARBA00061659"/>
    </source>
</evidence>
<organism evidence="5 6">
    <name type="scientific">Crotalaria pallida</name>
    <name type="common">Smooth rattlebox</name>
    <name type="synonym">Crotalaria striata</name>
    <dbReference type="NCBI Taxonomy" id="3830"/>
    <lineage>
        <taxon>Eukaryota</taxon>
        <taxon>Viridiplantae</taxon>
        <taxon>Streptophyta</taxon>
        <taxon>Embryophyta</taxon>
        <taxon>Tracheophyta</taxon>
        <taxon>Spermatophyta</taxon>
        <taxon>Magnoliopsida</taxon>
        <taxon>eudicotyledons</taxon>
        <taxon>Gunneridae</taxon>
        <taxon>Pentapetalae</taxon>
        <taxon>rosids</taxon>
        <taxon>fabids</taxon>
        <taxon>Fabales</taxon>
        <taxon>Fabaceae</taxon>
        <taxon>Papilionoideae</taxon>
        <taxon>50 kb inversion clade</taxon>
        <taxon>genistoids sensu lato</taxon>
        <taxon>core genistoids</taxon>
        <taxon>Crotalarieae</taxon>
        <taxon>Crotalaria</taxon>
    </lineage>
</organism>
<evidence type="ECO:0008006" key="7">
    <source>
        <dbReference type="Google" id="ProtNLM"/>
    </source>
</evidence>